<organism evidence="6 7">
    <name type="scientific">Candidatus Nitrospira nitrificans</name>
    <dbReference type="NCBI Taxonomy" id="1742973"/>
    <lineage>
        <taxon>Bacteria</taxon>
        <taxon>Pseudomonadati</taxon>
        <taxon>Nitrospirota</taxon>
        <taxon>Nitrospiria</taxon>
        <taxon>Nitrospirales</taxon>
        <taxon>Nitrospiraceae</taxon>
        <taxon>Nitrospira</taxon>
    </lineage>
</organism>
<dbReference type="PANTHER" id="PTHR43630">
    <property type="entry name" value="POLY-BETA-1,6-N-ACETYL-D-GLUCOSAMINE SYNTHASE"/>
    <property type="match status" value="1"/>
</dbReference>
<keyword evidence="4" id="KW-0812">Transmembrane</keyword>
<feature type="transmembrane region" description="Helical" evidence="4">
    <location>
        <begin position="350"/>
        <end position="370"/>
    </location>
</feature>
<protein>
    <submittedName>
        <fullName evidence="6">Glycosyl transferase, group 2</fullName>
        <ecNumber evidence="6">2.4.1.-</ecNumber>
    </submittedName>
</protein>
<dbReference type="GO" id="GO:0016757">
    <property type="term" value="F:glycosyltransferase activity"/>
    <property type="evidence" value="ECO:0007669"/>
    <property type="project" value="UniProtKB-KW"/>
</dbReference>
<comment type="similarity">
    <text evidence="1">Belongs to the glycosyltransferase 2 family.</text>
</comment>
<accession>A0A0S4L278</accession>
<evidence type="ECO:0000313" key="6">
    <source>
        <dbReference type="EMBL" id="CUS31763.1"/>
    </source>
</evidence>
<proteinExistence type="inferred from homology"/>
<sequence>MMPAMEILFWLSIGLMGYAYVGYPLVLRVLALIRSQPVKKGEAPFSVSFVITAYNEEKRIAEKLDNTLKLAYPKEKLEVLVASDYSSDGTDAIVRSYGSRGVRLVRAPQRNGKEAAQKLAVDEAAGEILVFSDVATILPEEAIKNIVRNFHDPSVGCVSSVDRFIDQNGCPSGEGAYVKYEMFLRSLESRVNSLVGLSGSFFAARSAVCRQAWSEDLQSDFNTVLNSMRMGLRGVADPDSIGYYRNIADERKEFDRKVRTVLRGISVFMKSLSLVNPFAHATFAWQLVSHKLCRWLVPFEMLTAFVANAILASTHAFYQGMFYAHALFYGAALCGLLIRPLQQWSVIRLAAFFLLVNASILKAWILYWSGERVVVWEPSKR</sequence>
<dbReference type="PANTHER" id="PTHR43630:SF1">
    <property type="entry name" value="POLY-BETA-1,6-N-ACETYL-D-GLUCOSAMINE SYNTHASE"/>
    <property type="match status" value="1"/>
</dbReference>
<keyword evidence="4" id="KW-0472">Membrane</keyword>
<feature type="transmembrane region" description="Helical" evidence="4">
    <location>
        <begin position="7"/>
        <end position="30"/>
    </location>
</feature>
<evidence type="ECO:0000313" key="7">
    <source>
        <dbReference type="Proteomes" id="UP000198736"/>
    </source>
</evidence>
<dbReference type="InterPro" id="IPR001173">
    <property type="entry name" value="Glyco_trans_2-like"/>
</dbReference>
<dbReference type="InterPro" id="IPR029044">
    <property type="entry name" value="Nucleotide-diphossugar_trans"/>
</dbReference>
<name>A0A0S4L278_9BACT</name>
<dbReference type="EC" id="2.4.1.-" evidence="6"/>
<evidence type="ECO:0000256" key="1">
    <source>
        <dbReference type="ARBA" id="ARBA00006739"/>
    </source>
</evidence>
<feature type="transmembrane region" description="Helical" evidence="4">
    <location>
        <begin position="295"/>
        <end position="314"/>
    </location>
</feature>
<feature type="transmembrane region" description="Helical" evidence="4">
    <location>
        <begin position="320"/>
        <end position="338"/>
    </location>
</feature>
<dbReference type="RefSeq" id="WP_245630798.1">
    <property type="nucleotide sequence ID" value="NZ_CZPZ01000001.1"/>
</dbReference>
<reference evidence="7" key="1">
    <citation type="submission" date="2015-10" db="EMBL/GenBank/DDBJ databases">
        <authorList>
            <person name="Luecker S."/>
            <person name="Luecker S."/>
        </authorList>
    </citation>
    <scope>NUCLEOTIDE SEQUENCE [LARGE SCALE GENOMIC DNA]</scope>
</reference>
<keyword evidence="4" id="KW-1133">Transmembrane helix</keyword>
<dbReference type="STRING" id="1742973.COMA2_10280"/>
<dbReference type="CDD" id="cd06439">
    <property type="entry name" value="CESA_like_1"/>
    <property type="match status" value="1"/>
</dbReference>
<evidence type="ECO:0000259" key="5">
    <source>
        <dbReference type="Pfam" id="PF00535"/>
    </source>
</evidence>
<keyword evidence="7" id="KW-1185">Reference proteome</keyword>
<feature type="domain" description="Glycosyltransferase 2-like" evidence="5">
    <location>
        <begin position="48"/>
        <end position="168"/>
    </location>
</feature>
<dbReference type="Gene3D" id="3.90.550.10">
    <property type="entry name" value="Spore Coat Polysaccharide Biosynthesis Protein SpsA, Chain A"/>
    <property type="match status" value="1"/>
</dbReference>
<dbReference type="Pfam" id="PF00535">
    <property type="entry name" value="Glycos_transf_2"/>
    <property type="match status" value="1"/>
</dbReference>
<evidence type="ECO:0000256" key="2">
    <source>
        <dbReference type="ARBA" id="ARBA00022676"/>
    </source>
</evidence>
<dbReference type="Proteomes" id="UP000198736">
    <property type="component" value="Unassembled WGS sequence"/>
</dbReference>
<dbReference type="AlphaFoldDB" id="A0A0S4L278"/>
<evidence type="ECO:0000256" key="4">
    <source>
        <dbReference type="SAM" id="Phobius"/>
    </source>
</evidence>
<gene>
    <name evidence="6" type="ORF">COMA2_10280</name>
</gene>
<dbReference type="SUPFAM" id="SSF53448">
    <property type="entry name" value="Nucleotide-diphospho-sugar transferases"/>
    <property type="match status" value="1"/>
</dbReference>
<keyword evidence="2 6" id="KW-0328">Glycosyltransferase</keyword>
<evidence type="ECO:0000256" key="3">
    <source>
        <dbReference type="ARBA" id="ARBA00022679"/>
    </source>
</evidence>
<keyword evidence="3 6" id="KW-0808">Transferase</keyword>
<dbReference type="EMBL" id="CZPZ01000001">
    <property type="protein sequence ID" value="CUS31763.1"/>
    <property type="molecule type" value="Genomic_DNA"/>
</dbReference>